<evidence type="ECO:0000313" key="2">
    <source>
        <dbReference type="Proteomes" id="UP001172159"/>
    </source>
</evidence>
<dbReference type="AlphaFoldDB" id="A0AA40DP34"/>
<comment type="caution">
    <text evidence="1">The sequence shown here is derived from an EMBL/GenBank/DDBJ whole genome shotgun (WGS) entry which is preliminary data.</text>
</comment>
<organism evidence="1 2">
    <name type="scientific">Apiosordaria backusii</name>
    <dbReference type="NCBI Taxonomy" id="314023"/>
    <lineage>
        <taxon>Eukaryota</taxon>
        <taxon>Fungi</taxon>
        <taxon>Dikarya</taxon>
        <taxon>Ascomycota</taxon>
        <taxon>Pezizomycotina</taxon>
        <taxon>Sordariomycetes</taxon>
        <taxon>Sordariomycetidae</taxon>
        <taxon>Sordariales</taxon>
        <taxon>Lasiosphaeriaceae</taxon>
        <taxon>Apiosordaria</taxon>
    </lineage>
</organism>
<accession>A0AA40DP34</accession>
<protein>
    <submittedName>
        <fullName evidence="1">Uncharacterized protein</fullName>
    </submittedName>
</protein>
<reference evidence="1" key="1">
    <citation type="submission" date="2023-06" db="EMBL/GenBank/DDBJ databases">
        <title>Genome-scale phylogeny and comparative genomics of the fungal order Sordariales.</title>
        <authorList>
            <consortium name="Lawrence Berkeley National Laboratory"/>
            <person name="Hensen N."/>
            <person name="Bonometti L."/>
            <person name="Westerberg I."/>
            <person name="Brannstrom I.O."/>
            <person name="Guillou S."/>
            <person name="Cros-Aarteil S."/>
            <person name="Calhoun S."/>
            <person name="Haridas S."/>
            <person name="Kuo A."/>
            <person name="Mondo S."/>
            <person name="Pangilinan J."/>
            <person name="Riley R."/>
            <person name="Labutti K."/>
            <person name="Andreopoulos B."/>
            <person name="Lipzen A."/>
            <person name="Chen C."/>
            <person name="Yanf M."/>
            <person name="Daum C."/>
            <person name="Ng V."/>
            <person name="Clum A."/>
            <person name="Steindorff A."/>
            <person name="Ohm R."/>
            <person name="Martin F."/>
            <person name="Silar P."/>
            <person name="Natvig D."/>
            <person name="Lalanne C."/>
            <person name="Gautier V."/>
            <person name="Ament-Velasquez S.L."/>
            <person name="Kruys A."/>
            <person name="Hutchinson M.I."/>
            <person name="Powell A.J."/>
            <person name="Barry K."/>
            <person name="Miller A.N."/>
            <person name="Grigoriev I.V."/>
            <person name="Debuchy R."/>
            <person name="Gladieux P."/>
            <person name="Thoren M.H."/>
            <person name="Johannesson H."/>
        </authorList>
    </citation>
    <scope>NUCLEOTIDE SEQUENCE</scope>
    <source>
        <strain evidence="1">CBS 540.89</strain>
    </source>
</reference>
<evidence type="ECO:0000313" key="1">
    <source>
        <dbReference type="EMBL" id="KAK0710390.1"/>
    </source>
</evidence>
<dbReference type="PANTHER" id="PTHR42085">
    <property type="entry name" value="F-BOX DOMAIN-CONTAINING PROTEIN"/>
    <property type="match status" value="1"/>
</dbReference>
<dbReference type="InterPro" id="IPR038883">
    <property type="entry name" value="AN11006-like"/>
</dbReference>
<name>A0AA40DP34_9PEZI</name>
<dbReference type="PANTHER" id="PTHR42085:SF2">
    <property type="entry name" value="F-BOX DOMAIN-CONTAINING PROTEIN"/>
    <property type="match status" value="1"/>
</dbReference>
<dbReference type="Proteomes" id="UP001172159">
    <property type="component" value="Unassembled WGS sequence"/>
</dbReference>
<keyword evidence="2" id="KW-1185">Reference proteome</keyword>
<sequence length="265" mass="29966">MPFLALPPEIRVMIYSLLLCLDGPIRIDGVKAKPNYVPRIRYVERKSTMQRSRIYTAILHVNKTVYIEAVPVLYSRNLFQICNIHLAYLESSNPILGPSTNRFSWSYVPFLAPFLGQIGANARLLRHIGLKSPEHLIDNYLFPELAKAFQLLRDSCPGLKTIKIIAHLPPPPAPPINYVIKQDAKLFKAMDDCALGAMPSVESITVIYSLLFWRARNPYKEDAINLIMNNDDSLSRRLPSCKWSVEVVPYVGTGVLETDETLGEI</sequence>
<proteinExistence type="predicted"/>
<gene>
    <name evidence="1" type="ORF">B0T21DRAFT_415949</name>
</gene>
<dbReference type="EMBL" id="JAUKTV010000017">
    <property type="protein sequence ID" value="KAK0710390.1"/>
    <property type="molecule type" value="Genomic_DNA"/>
</dbReference>